<dbReference type="EMBL" id="ACJX03000001">
    <property type="protein sequence ID" value="KRT34557.1"/>
    <property type="molecule type" value="Genomic_DNA"/>
</dbReference>
<dbReference type="RefSeq" id="WP_009200566.1">
    <property type="nucleotide sequence ID" value="NZ_ACJX03000001.1"/>
</dbReference>
<dbReference type="EC" id="3.1.3.5" evidence="9"/>
<evidence type="ECO:0000256" key="3">
    <source>
        <dbReference type="ARBA" id="ARBA00004496"/>
    </source>
</evidence>
<dbReference type="PANTHER" id="PTHR30457:SF12">
    <property type="entry name" value="5'_3'-NUCLEOTIDASE SURE"/>
    <property type="match status" value="1"/>
</dbReference>
<evidence type="ECO:0000256" key="6">
    <source>
        <dbReference type="ARBA" id="ARBA00022723"/>
    </source>
</evidence>
<accession>A0A0T5X7W1</accession>
<dbReference type="Proteomes" id="UP000005273">
    <property type="component" value="Unassembled WGS sequence"/>
</dbReference>
<evidence type="ECO:0000256" key="9">
    <source>
        <dbReference type="HAMAP-Rule" id="MF_00060"/>
    </source>
</evidence>
<comment type="cofactor">
    <cofactor evidence="9">
        <name>a divalent metal cation</name>
        <dbReference type="ChEBI" id="CHEBI:60240"/>
    </cofactor>
    <text evidence="9">Binds 1 divalent metal cation per subunit.</text>
</comment>
<evidence type="ECO:0000256" key="8">
    <source>
        <dbReference type="ARBA" id="ARBA00022801"/>
    </source>
</evidence>
<comment type="subcellular location">
    <subcellularLocation>
        <location evidence="3 9">Cytoplasm</location>
    </subcellularLocation>
</comment>
<feature type="domain" description="Survival protein SurE-like phosphatase/nucleotidase" evidence="10">
    <location>
        <begin position="3"/>
        <end position="191"/>
    </location>
</feature>
<dbReference type="Pfam" id="PF01975">
    <property type="entry name" value="SurE"/>
    <property type="match status" value="1"/>
</dbReference>
<comment type="catalytic activity">
    <reaction evidence="1 9">
        <text>a ribonucleoside 5'-phosphate + H2O = a ribonucleoside + phosphate</text>
        <dbReference type="Rhea" id="RHEA:12484"/>
        <dbReference type="ChEBI" id="CHEBI:15377"/>
        <dbReference type="ChEBI" id="CHEBI:18254"/>
        <dbReference type="ChEBI" id="CHEBI:43474"/>
        <dbReference type="ChEBI" id="CHEBI:58043"/>
        <dbReference type="EC" id="3.1.3.5"/>
    </reaction>
</comment>
<evidence type="ECO:0000256" key="2">
    <source>
        <dbReference type="ARBA" id="ARBA00001946"/>
    </source>
</evidence>
<feature type="binding site" evidence="9">
    <location>
        <position position="8"/>
    </location>
    <ligand>
        <name>a divalent metal cation</name>
        <dbReference type="ChEBI" id="CHEBI:60240"/>
    </ligand>
</feature>
<evidence type="ECO:0000256" key="5">
    <source>
        <dbReference type="ARBA" id="ARBA00022490"/>
    </source>
</evidence>
<feature type="binding site" evidence="9">
    <location>
        <position position="9"/>
    </location>
    <ligand>
        <name>a divalent metal cation</name>
        <dbReference type="ChEBI" id="CHEBI:60240"/>
    </ligand>
</feature>
<evidence type="ECO:0000256" key="1">
    <source>
        <dbReference type="ARBA" id="ARBA00000815"/>
    </source>
</evidence>
<keyword evidence="5 9" id="KW-0963">Cytoplasm</keyword>
<dbReference type="InterPro" id="IPR030048">
    <property type="entry name" value="SurE"/>
</dbReference>
<keyword evidence="12" id="KW-1185">Reference proteome</keyword>
<dbReference type="HAMAP" id="MF_00060">
    <property type="entry name" value="SurE"/>
    <property type="match status" value="1"/>
</dbReference>
<keyword evidence="7 9" id="KW-0547">Nucleotide-binding</keyword>
<dbReference type="InterPro" id="IPR036523">
    <property type="entry name" value="SurE-like_sf"/>
</dbReference>
<name>A0A0T5X7W1_9BACT</name>
<evidence type="ECO:0000313" key="11">
    <source>
        <dbReference type="EMBL" id="KRT34557.1"/>
    </source>
</evidence>
<dbReference type="FunFam" id="3.40.1210.10:FF:000001">
    <property type="entry name" value="5'/3'-nucleotidase SurE"/>
    <property type="match status" value="1"/>
</dbReference>
<comment type="caution">
    <text evidence="11">The sequence shown here is derived from an EMBL/GenBank/DDBJ whole genome shotgun (WGS) entry which is preliminary data.</text>
</comment>
<comment type="function">
    <text evidence="9">Nucleotidase that shows phosphatase activity on nucleoside 5'-monophosphates.</text>
</comment>
<proteinExistence type="inferred from homology"/>
<dbReference type="GO" id="GO:0000166">
    <property type="term" value="F:nucleotide binding"/>
    <property type="evidence" value="ECO:0007669"/>
    <property type="project" value="UniProtKB-KW"/>
</dbReference>
<gene>
    <name evidence="9" type="primary">surE</name>
    <name evidence="11" type="ORF">HMPREF1705_03784</name>
</gene>
<feature type="binding site" evidence="9">
    <location>
        <position position="98"/>
    </location>
    <ligand>
        <name>a divalent metal cation</name>
        <dbReference type="ChEBI" id="CHEBI:60240"/>
    </ligand>
</feature>
<dbReference type="eggNOG" id="COG0496">
    <property type="taxonomic scope" value="Bacteria"/>
</dbReference>
<dbReference type="GO" id="GO:0005737">
    <property type="term" value="C:cytoplasm"/>
    <property type="evidence" value="ECO:0007669"/>
    <property type="project" value="UniProtKB-SubCell"/>
</dbReference>
<dbReference type="InterPro" id="IPR002828">
    <property type="entry name" value="SurE-like_Pase/nucleotidase"/>
</dbReference>
<sequence length="259" mass="27707">MRILVTNDDGVLSPGIIALATHLKGAGHEVIVVAPERQHSSVGHAITLHRPLRLWQIGNGPYPEGVAVYACNGTPSDSVVLGLEELDPSVEIVCSGINIGPNLGDDLTYSGTVSAAMEGVVLGRPSVAFSLDCDDEAGAHFNTAGIIAAKIMGWLKNHPLDKGLLLNVNIPDVEINHISGIKVTKKGLRIYEGKVSKLRDPHGRIYYWIAGKPTDQLIEGTDVWAVANGYVSVTPVHLDMTHYPSLMKLKSDGLEEVSL</sequence>
<dbReference type="SUPFAM" id="SSF64167">
    <property type="entry name" value="SurE-like"/>
    <property type="match status" value="1"/>
</dbReference>
<dbReference type="OrthoDB" id="9780815at2"/>
<comment type="cofactor">
    <cofactor evidence="2">
        <name>Mg(2+)</name>
        <dbReference type="ChEBI" id="CHEBI:18420"/>
    </cofactor>
</comment>
<dbReference type="STRING" id="592015.HMPREF1705_03784"/>
<dbReference type="NCBIfam" id="NF001490">
    <property type="entry name" value="PRK00346.1-4"/>
    <property type="match status" value="1"/>
</dbReference>
<reference evidence="12" key="1">
    <citation type="submission" date="2012-09" db="EMBL/GenBank/DDBJ databases">
        <authorList>
            <person name="Weinstock G."/>
            <person name="Sodergren E."/>
            <person name="Clifton S."/>
            <person name="Fulton L."/>
            <person name="Fulton B."/>
            <person name="Courtney L."/>
            <person name="Fronick C."/>
            <person name="Harrison M."/>
            <person name="Strong C."/>
            <person name="Farmer C."/>
            <person name="Delehaunty K."/>
            <person name="Markovic C."/>
            <person name="Hall O."/>
            <person name="Minx P."/>
            <person name="Tomlinson C."/>
            <person name="Mitreva M."/>
            <person name="Nelson J."/>
            <person name="Hou S."/>
            <person name="Wollam A."/>
            <person name="Pepin K.H."/>
            <person name="Johnson M."/>
            <person name="Bhonagiri V."/>
            <person name="Nash W.E."/>
            <person name="Suruliraj S."/>
            <person name="Warren W."/>
            <person name="Chinwalla A."/>
            <person name="Mardis E.R."/>
            <person name="Wilson R.K."/>
        </authorList>
    </citation>
    <scope>NUCLEOTIDE SEQUENCE [LARGE SCALE GENOMIC DNA]</scope>
    <source>
        <strain evidence="12">OS1</strain>
    </source>
</reference>
<evidence type="ECO:0000313" key="12">
    <source>
        <dbReference type="Proteomes" id="UP000005273"/>
    </source>
</evidence>
<evidence type="ECO:0000256" key="7">
    <source>
        <dbReference type="ARBA" id="ARBA00022741"/>
    </source>
</evidence>
<dbReference type="PANTHER" id="PTHR30457">
    <property type="entry name" value="5'-NUCLEOTIDASE SURE"/>
    <property type="match status" value="1"/>
</dbReference>
<comment type="similarity">
    <text evidence="4 9">Belongs to the SurE nucleotidase family.</text>
</comment>
<evidence type="ECO:0000256" key="4">
    <source>
        <dbReference type="ARBA" id="ARBA00011062"/>
    </source>
</evidence>
<dbReference type="NCBIfam" id="TIGR00087">
    <property type="entry name" value="surE"/>
    <property type="match status" value="1"/>
</dbReference>
<keyword evidence="6 9" id="KW-0479">Metal-binding</keyword>
<keyword evidence="8 9" id="KW-0378">Hydrolase</keyword>
<dbReference type="GO" id="GO:0004309">
    <property type="term" value="F:exopolyphosphatase activity"/>
    <property type="evidence" value="ECO:0007669"/>
    <property type="project" value="TreeGrafter"/>
</dbReference>
<dbReference type="Gene3D" id="3.40.1210.10">
    <property type="entry name" value="Survival protein SurE-like phosphatase/nucleotidase"/>
    <property type="match status" value="1"/>
</dbReference>
<dbReference type="GO" id="GO:0008253">
    <property type="term" value="F:5'-nucleotidase activity"/>
    <property type="evidence" value="ECO:0007669"/>
    <property type="project" value="UniProtKB-UniRule"/>
</dbReference>
<organism evidence="11 12">
    <name type="scientific">Acetomicrobium hydrogeniformans ATCC BAA-1850</name>
    <dbReference type="NCBI Taxonomy" id="592015"/>
    <lineage>
        <taxon>Bacteria</taxon>
        <taxon>Thermotogati</taxon>
        <taxon>Synergistota</taxon>
        <taxon>Synergistia</taxon>
        <taxon>Synergistales</taxon>
        <taxon>Acetomicrobiaceae</taxon>
        <taxon>Acetomicrobium</taxon>
    </lineage>
</organism>
<dbReference type="GO" id="GO:0008254">
    <property type="term" value="F:3'-nucleotidase activity"/>
    <property type="evidence" value="ECO:0007669"/>
    <property type="project" value="TreeGrafter"/>
</dbReference>
<protein>
    <recommendedName>
        <fullName evidence="9">5'-nucleotidase SurE</fullName>
        <ecNumber evidence="9">3.1.3.5</ecNumber>
    </recommendedName>
    <alternativeName>
        <fullName evidence="9">Nucleoside 5'-monophosphate phosphohydrolase</fullName>
    </alternativeName>
</protein>
<dbReference type="AlphaFoldDB" id="A0A0T5X7W1"/>
<feature type="binding site" evidence="9">
    <location>
        <position position="40"/>
    </location>
    <ligand>
        <name>a divalent metal cation</name>
        <dbReference type="ChEBI" id="CHEBI:60240"/>
    </ligand>
</feature>
<evidence type="ECO:0000259" key="10">
    <source>
        <dbReference type="Pfam" id="PF01975"/>
    </source>
</evidence>
<dbReference type="GO" id="GO:0046872">
    <property type="term" value="F:metal ion binding"/>
    <property type="evidence" value="ECO:0007669"/>
    <property type="project" value="UniProtKB-UniRule"/>
</dbReference>